<accession>A0A2V1EFS2</accession>
<name>A0A2V1EFS2_9PLEO</name>
<dbReference type="AlphaFoldDB" id="A0A2V1EFS2"/>
<feature type="compositionally biased region" description="Basic and acidic residues" evidence="1">
    <location>
        <begin position="127"/>
        <end position="152"/>
    </location>
</feature>
<evidence type="ECO:0000313" key="3">
    <source>
        <dbReference type="Proteomes" id="UP000244855"/>
    </source>
</evidence>
<sequence length="267" mass="30567">MSGPKNQDEVTDLKKQYNEIASKYWEVNRKYSKLSGQDIWEVQEKRKQLEAMCKTWHDFEKTNNDLEKFAEDIHKRVEDNKKKQKKVAAAAHLDDLHDALQGKPELLQAKFPWMEGYIPSKQLDASNDDHDHHDDNHGDEMVMDRAEKPEKTAKKRKIENAISGTDAETSKFEAKNAATKTKVASKCENCKRKKNKKRKIKDINYPLQIAGLSNTVYEQAAILVIKDLPRIENAGVLSMDTSEVTSFNRVLGQVHEDMIGTLGNLED</sequence>
<protein>
    <submittedName>
        <fullName evidence="2">Uncharacterized protein</fullName>
    </submittedName>
</protein>
<evidence type="ECO:0000313" key="2">
    <source>
        <dbReference type="EMBL" id="PVI08135.1"/>
    </source>
</evidence>
<feature type="region of interest" description="Disordered" evidence="1">
    <location>
        <begin position="124"/>
        <end position="157"/>
    </location>
</feature>
<gene>
    <name evidence="2" type="ORF">DM02DRAFT_722997</name>
</gene>
<dbReference type="EMBL" id="KZ805301">
    <property type="protein sequence ID" value="PVI08135.1"/>
    <property type="molecule type" value="Genomic_DNA"/>
</dbReference>
<reference evidence="2 3" key="1">
    <citation type="journal article" date="2018" name="Sci. Rep.">
        <title>Comparative genomics provides insights into the lifestyle and reveals functional heterogeneity of dark septate endophytic fungi.</title>
        <authorList>
            <person name="Knapp D.G."/>
            <person name="Nemeth J.B."/>
            <person name="Barry K."/>
            <person name="Hainaut M."/>
            <person name="Henrissat B."/>
            <person name="Johnson J."/>
            <person name="Kuo A."/>
            <person name="Lim J.H.P."/>
            <person name="Lipzen A."/>
            <person name="Nolan M."/>
            <person name="Ohm R.A."/>
            <person name="Tamas L."/>
            <person name="Grigoriev I.V."/>
            <person name="Spatafora J.W."/>
            <person name="Nagy L.G."/>
            <person name="Kovacs G.M."/>
        </authorList>
    </citation>
    <scope>NUCLEOTIDE SEQUENCE [LARGE SCALE GENOMIC DNA]</scope>
    <source>
        <strain evidence="2 3">DSE2036</strain>
    </source>
</reference>
<evidence type="ECO:0000256" key="1">
    <source>
        <dbReference type="SAM" id="MobiDB-lite"/>
    </source>
</evidence>
<organism evidence="2 3">
    <name type="scientific">Periconia macrospinosa</name>
    <dbReference type="NCBI Taxonomy" id="97972"/>
    <lineage>
        <taxon>Eukaryota</taxon>
        <taxon>Fungi</taxon>
        <taxon>Dikarya</taxon>
        <taxon>Ascomycota</taxon>
        <taxon>Pezizomycotina</taxon>
        <taxon>Dothideomycetes</taxon>
        <taxon>Pleosporomycetidae</taxon>
        <taxon>Pleosporales</taxon>
        <taxon>Massarineae</taxon>
        <taxon>Periconiaceae</taxon>
        <taxon>Periconia</taxon>
    </lineage>
</organism>
<proteinExistence type="predicted"/>
<dbReference type="Proteomes" id="UP000244855">
    <property type="component" value="Unassembled WGS sequence"/>
</dbReference>
<keyword evidence="3" id="KW-1185">Reference proteome</keyword>